<accession>X6MT94</accession>
<organism evidence="1 2">
    <name type="scientific">Reticulomyxa filosa</name>
    <dbReference type="NCBI Taxonomy" id="46433"/>
    <lineage>
        <taxon>Eukaryota</taxon>
        <taxon>Sar</taxon>
        <taxon>Rhizaria</taxon>
        <taxon>Retaria</taxon>
        <taxon>Foraminifera</taxon>
        <taxon>Monothalamids</taxon>
        <taxon>Reticulomyxidae</taxon>
        <taxon>Reticulomyxa</taxon>
    </lineage>
</organism>
<evidence type="ECO:0000313" key="2">
    <source>
        <dbReference type="Proteomes" id="UP000023152"/>
    </source>
</evidence>
<proteinExistence type="predicted"/>
<protein>
    <submittedName>
        <fullName evidence="1">Uncharacterized protein</fullName>
    </submittedName>
</protein>
<keyword evidence="2" id="KW-1185">Reference proteome</keyword>
<dbReference type="AlphaFoldDB" id="X6MT94"/>
<evidence type="ECO:0000313" key="1">
    <source>
        <dbReference type="EMBL" id="ETO16677.1"/>
    </source>
</evidence>
<reference evidence="1 2" key="1">
    <citation type="journal article" date="2013" name="Curr. Biol.">
        <title>The Genome of the Foraminiferan Reticulomyxa filosa.</title>
        <authorList>
            <person name="Glockner G."/>
            <person name="Hulsmann N."/>
            <person name="Schleicher M."/>
            <person name="Noegel A.A."/>
            <person name="Eichinger L."/>
            <person name="Gallinger C."/>
            <person name="Pawlowski J."/>
            <person name="Sierra R."/>
            <person name="Euteneuer U."/>
            <person name="Pillet L."/>
            <person name="Moustafa A."/>
            <person name="Platzer M."/>
            <person name="Groth M."/>
            <person name="Szafranski K."/>
            <person name="Schliwa M."/>
        </authorList>
    </citation>
    <scope>NUCLEOTIDE SEQUENCE [LARGE SCALE GENOMIC DNA]</scope>
</reference>
<gene>
    <name evidence="1" type="ORF">RFI_20663</name>
</gene>
<name>X6MT94_RETFI</name>
<dbReference type="Proteomes" id="UP000023152">
    <property type="component" value="Unassembled WGS sequence"/>
</dbReference>
<sequence>MLTNIGSDETFQCIDDPTVSDALQGLPCHVYHEIVQKQSFQNLRSQYIDNVHGNLLSYISQYIPPKNQSKINGANDNKPLTTLEKLGDVLGNIKHNRFNFSLSFIPFYHPPKKYSKISQQRMEINEWR</sequence>
<dbReference type="EMBL" id="ASPP01017959">
    <property type="protein sequence ID" value="ETO16677.1"/>
    <property type="molecule type" value="Genomic_DNA"/>
</dbReference>
<comment type="caution">
    <text evidence="1">The sequence shown here is derived from an EMBL/GenBank/DDBJ whole genome shotgun (WGS) entry which is preliminary data.</text>
</comment>